<dbReference type="Gene3D" id="3.40.50.10170">
    <property type="match status" value="1"/>
</dbReference>
<dbReference type="Proteomes" id="UP000322165">
    <property type="component" value="Unassembled WGS sequence"/>
</dbReference>
<reference evidence="4 5" key="2">
    <citation type="submission" date="2019-09" db="EMBL/GenBank/DDBJ databases">
        <authorList>
            <person name="Mazur A."/>
        </authorList>
    </citation>
    <scope>NUCLEOTIDE SEQUENCE [LARGE SCALE GENOMIC DNA]</scope>
    <source>
        <strain evidence="4 5">3729k</strain>
    </source>
</reference>
<dbReference type="PANTHER" id="PTHR33434">
    <property type="entry name" value="DEGV DOMAIN-CONTAINING PROTEIN DR_1986-RELATED"/>
    <property type="match status" value="1"/>
</dbReference>
<keyword evidence="1" id="KW-0446">Lipid-binding</keyword>
<feature type="compositionally biased region" description="Gly residues" evidence="2">
    <location>
        <begin position="1"/>
        <end position="10"/>
    </location>
</feature>
<evidence type="ECO:0000256" key="2">
    <source>
        <dbReference type="SAM" id="MobiDB-lite"/>
    </source>
</evidence>
<dbReference type="Pfam" id="PF02645">
    <property type="entry name" value="DegV"/>
    <property type="match status" value="1"/>
</dbReference>
<keyword evidence="5" id="KW-1185">Reference proteome</keyword>
<evidence type="ECO:0000313" key="5">
    <source>
        <dbReference type="Proteomes" id="UP000322165"/>
    </source>
</evidence>
<dbReference type="InterPro" id="IPR036117">
    <property type="entry name" value="DhaL_dom_sf"/>
</dbReference>
<dbReference type="InterPro" id="IPR033470">
    <property type="entry name" value="FakA-like_C"/>
</dbReference>
<comment type="caution">
    <text evidence="4">The sequence shown here is derived from an EMBL/GenBank/DDBJ whole genome shotgun (WGS) entry which is preliminary data.</text>
</comment>
<dbReference type="SMART" id="SM01121">
    <property type="entry name" value="Dak1_2"/>
    <property type="match status" value="1"/>
</dbReference>
<evidence type="ECO:0000259" key="3">
    <source>
        <dbReference type="PROSITE" id="PS51480"/>
    </source>
</evidence>
<feature type="region of interest" description="Disordered" evidence="2">
    <location>
        <begin position="1"/>
        <end position="28"/>
    </location>
</feature>
<dbReference type="PROSITE" id="PS51482">
    <property type="entry name" value="DEGV"/>
    <property type="match status" value="1"/>
</dbReference>
<protein>
    <submittedName>
        <fullName evidence="4">DegV family EDD domain-containing protein</fullName>
    </submittedName>
</protein>
<dbReference type="Pfam" id="PF21645">
    <property type="entry name" value="FakA-like_M"/>
    <property type="match status" value="1"/>
</dbReference>
<dbReference type="InterPro" id="IPR004007">
    <property type="entry name" value="DhaL_dom"/>
</dbReference>
<gene>
    <name evidence="4" type="ORF">F0415_05715</name>
</gene>
<feature type="domain" description="DhaL" evidence="3">
    <location>
        <begin position="32"/>
        <end position="222"/>
    </location>
</feature>
<dbReference type="Gene3D" id="3.30.1180.10">
    <property type="match status" value="1"/>
</dbReference>
<reference evidence="4 5" key="1">
    <citation type="submission" date="2019-09" db="EMBL/GenBank/DDBJ databases">
        <title>Arenimonas chukotkensis sp. nov., a bacterium isolated from Chukotka hot spring, Arctic region, Russia.</title>
        <authorList>
            <person name="Zayulina K.S."/>
            <person name="Prokofeva M.I."/>
            <person name="Elcheninov A.G."/>
            <person name="Novikov A."/>
            <person name="Kochetkova T.V."/>
            <person name="Kublanov I.V."/>
        </authorList>
    </citation>
    <scope>NUCLEOTIDE SEQUENCE [LARGE SCALE GENOMIC DNA]</scope>
    <source>
        <strain evidence="4 5">3729k</strain>
    </source>
</reference>
<dbReference type="EMBL" id="VUOD01000003">
    <property type="protein sequence ID" value="KAA2285410.1"/>
    <property type="molecule type" value="Genomic_DNA"/>
</dbReference>
<dbReference type="PROSITE" id="PS51480">
    <property type="entry name" value="DHAL"/>
    <property type="match status" value="1"/>
</dbReference>
<proteinExistence type="predicted"/>
<dbReference type="InterPro" id="IPR003797">
    <property type="entry name" value="DegV"/>
</dbReference>
<dbReference type="AlphaFoldDB" id="A0A5B2ZDU6"/>
<accession>A0A5B2ZDU6</accession>
<dbReference type="SMART" id="SM01120">
    <property type="entry name" value="Dak2"/>
    <property type="match status" value="1"/>
</dbReference>
<sequence>MQHGQPGAGSGRLRRPMSTAASEPSRPLVRGPALRRALIAGARRVIARRETLDRINVFPVPDGDTGSNLAFTLGGVLAGALSRRSRGVGELLQRVGEDAVDGARGNSGAILAQFLAGVAEAAGNARALDAAALAQAVRAGAASARQALSEPREGTILSVIGAFAEGLDAGPAGNPGDWFRRALERSRQALADTPRQLPVLARVGVVDAGAQGFVDLLEGIQDFIASGAVDAAGVADEGPAGLEAAEAHGELADGDPDHRWCSECLLVGEDMDRAALRAAVTAMGASCVVLAGNRRRLRLHAHVADPGALFELAAGFGRVEGAKADDMQAQARTAAGAVGVAVITDSAADLPEALMQRYNIHMVPARVNFGERDYLDKVGLSTAAFYEMLRREPLLPRTSQPPPGDFRRQFEFLLSHHPHLVYVGLSRAVSGTLQAGEAAAQRTDPARAHVFDTGNASCGQGLLVLRAAELAAAGAEATEILAELSRLKPLTRTWALARDVRHAVRGGRVPAWAGPLAEWLGLTPMARIRDDGRLKVVGGLFGRARIPERFAAYVARRCRHGQRYRAIVGHCDAPADGEALLAALCDRLDIAEGWLLETGSAIGAHAGPGALVCSLQPVAARPGA</sequence>
<dbReference type="GO" id="GO:0004371">
    <property type="term" value="F:glycerone kinase activity"/>
    <property type="evidence" value="ECO:0007669"/>
    <property type="project" value="InterPro"/>
</dbReference>
<dbReference type="InterPro" id="IPR043168">
    <property type="entry name" value="DegV_C"/>
</dbReference>
<dbReference type="GO" id="GO:0008289">
    <property type="term" value="F:lipid binding"/>
    <property type="evidence" value="ECO:0007669"/>
    <property type="project" value="UniProtKB-KW"/>
</dbReference>
<dbReference type="SUPFAM" id="SSF82549">
    <property type="entry name" value="DAK1/DegV-like"/>
    <property type="match status" value="1"/>
</dbReference>
<dbReference type="InterPro" id="IPR048394">
    <property type="entry name" value="FakA-like_M"/>
</dbReference>
<evidence type="ECO:0000256" key="1">
    <source>
        <dbReference type="ARBA" id="ARBA00023121"/>
    </source>
</evidence>
<dbReference type="PANTHER" id="PTHR33434:SF2">
    <property type="entry name" value="FATTY ACID-BINDING PROTEIN TM_1468"/>
    <property type="match status" value="1"/>
</dbReference>
<dbReference type="InterPro" id="IPR050270">
    <property type="entry name" value="DegV_domain_contain"/>
</dbReference>
<organism evidence="4 5">
    <name type="scientific">Arenimonas fontis</name>
    <dbReference type="NCBI Taxonomy" id="2608255"/>
    <lineage>
        <taxon>Bacteria</taxon>
        <taxon>Pseudomonadati</taxon>
        <taxon>Pseudomonadota</taxon>
        <taxon>Gammaproteobacteria</taxon>
        <taxon>Lysobacterales</taxon>
        <taxon>Lysobacteraceae</taxon>
        <taxon>Arenimonas</taxon>
    </lineage>
</organism>
<dbReference type="Pfam" id="PF02734">
    <property type="entry name" value="Dak2"/>
    <property type="match status" value="1"/>
</dbReference>
<dbReference type="NCBIfam" id="TIGR00762">
    <property type="entry name" value="DegV"/>
    <property type="match status" value="1"/>
</dbReference>
<dbReference type="SUPFAM" id="SSF101473">
    <property type="entry name" value="DhaL-like"/>
    <property type="match status" value="1"/>
</dbReference>
<dbReference type="Gene3D" id="1.25.40.340">
    <property type="match status" value="1"/>
</dbReference>
<evidence type="ECO:0000313" key="4">
    <source>
        <dbReference type="EMBL" id="KAA2285410.1"/>
    </source>
</evidence>
<dbReference type="GO" id="GO:0006071">
    <property type="term" value="P:glycerol metabolic process"/>
    <property type="evidence" value="ECO:0007669"/>
    <property type="project" value="InterPro"/>
</dbReference>
<name>A0A5B2ZDU6_9GAMM</name>